<dbReference type="AlphaFoldDB" id="A0A917F8V6"/>
<gene>
    <name evidence="2" type="ORF">GCM10007301_14900</name>
</gene>
<evidence type="ECO:0000313" key="3">
    <source>
        <dbReference type="Proteomes" id="UP000606044"/>
    </source>
</evidence>
<proteinExistence type="predicted"/>
<accession>A0A917F8V6</accession>
<dbReference type="GO" id="GO:0005524">
    <property type="term" value="F:ATP binding"/>
    <property type="evidence" value="ECO:0007669"/>
    <property type="project" value="InterPro"/>
</dbReference>
<dbReference type="GO" id="GO:0016887">
    <property type="term" value="F:ATP hydrolysis activity"/>
    <property type="evidence" value="ECO:0007669"/>
    <property type="project" value="InterPro"/>
</dbReference>
<comment type="caution">
    <text evidence="2">The sequence shown here is derived from an EMBL/GenBank/DDBJ whole genome shotgun (WGS) entry which is preliminary data.</text>
</comment>
<dbReference type="Proteomes" id="UP000606044">
    <property type="component" value="Unassembled WGS sequence"/>
</dbReference>
<dbReference type="SUPFAM" id="SSF52540">
    <property type="entry name" value="P-loop containing nucleoside triphosphate hydrolases"/>
    <property type="match status" value="1"/>
</dbReference>
<reference evidence="2" key="1">
    <citation type="journal article" date="2014" name="Int. J. Syst. Evol. Microbiol.">
        <title>Complete genome sequence of Corynebacterium casei LMG S-19264T (=DSM 44701T), isolated from a smear-ripened cheese.</title>
        <authorList>
            <consortium name="US DOE Joint Genome Institute (JGI-PGF)"/>
            <person name="Walter F."/>
            <person name="Albersmeier A."/>
            <person name="Kalinowski J."/>
            <person name="Ruckert C."/>
        </authorList>
    </citation>
    <scope>NUCLEOTIDE SEQUENCE</scope>
    <source>
        <strain evidence="2">CCM 7897</strain>
    </source>
</reference>
<dbReference type="EMBL" id="BMCT01000001">
    <property type="protein sequence ID" value="GGF56299.1"/>
    <property type="molecule type" value="Genomic_DNA"/>
</dbReference>
<reference evidence="2" key="2">
    <citation type="submission" date="2020-09" db="EMBL/GenBank/DDBJ databases">
        <authorList>
            <person name="Sun Q."/>
            <person name="Sedlacek I."/>
        </authorList>
    </citation>
    <scope>NUCLEOTIDE SEQUENCE</scope>
    <source>
        <strain evidence="2">CCM 7897</strain>
    </source>
</reference>
<evidence type="ECO:0000313" key="2">
    <source>
        <dbReference type="EMBL" id="GGF56299.1"/>
    </source>
</evidence>
<keyword evidence="3" id="KW-1185">Reference proteome</keyword>
<organism evidence="2 3">
    <name type="scientific">Azorhizobium oxalatiphilum</name>
    <dbReference type="NCBI Taxonomy" id="980631"/>
    <lineage>
        <taxon>Bacteria</taxon>
        <taxon>Pseudomonadati</taxon>
        <taxon>Pseudomonadota</taxon>
        <taxon>Alphaproteobacteria</taxon>
        <taxon>Hyphomicrobiales</taxon>
        <taxon>Xanthobacteraceae</taxon>
        <taxon>Azorhizobium</taxon>
    </lineage>
</organism>
<dbReference type="InterPro" id="IPR003439">
    <property type="entry name" value="ABC_transporter-like_ATP-bd"/>
</dbReference>
<name>A0A917F8V6_9HYPH</name>
<dbReference type="Pfam" id="PF00005">
    <property type="entry name" value="ABC_tran"/>
    <property type="match status" value="1"/>
</dbReference>
<protein>
    <recommendedName>
        <fullName evidence="1">ABC transporter domain-containing protein</fullName>
    </recommendedName>
</protein>
<feature type="domain" description="ABC transporter" evidence="1">
    <location>
        <begin position="13"/>
        <end position="54"/>
    </location>
</feature>
<evidence type="ECO:0000259" key="1">
    <source>
        <dbReference type="Pfam" id="PF00005"/>
    </source>
</evidence>
<dbReference type="Gene3D" id="3.40.50.300">
    <property type="entry name" value="P-loop containing nucleotide triphosphate hydrolases"/>
    <property type="match status" value="1"/>
</dbReference>
<sequence length="62" mass="6560">MVRGHDIPAPLATHLRPARTHGLVGHDRSGKSTLMQRLARKVPPTGGTLAFQGVGVALEDLP</sequence>
<dbReference type="InterPro" id="IPR027417">
    <property type="entry name" value="P-loop_NTPase"/>
</dbReference>